<dbReference type="OrthoDB" id="497927at2759"/>
<keyword evidence="5" id="KW-1185">Reference proteome</keyword>
<dbReference type="AlphaFoldDB" id="K0SE97"/>
<dbReference type="PANTHER" id="PTHR10584">
    <property type="entry name" value="SUGAR KINASE"/>
    <property type="match status" value="1"/>
</dbReference>
<keyword evidence="2" id="KW-0418">Kinase</keyword>
<dbReference type="Proteomes" id="UP000266841">
    <property type="component" value="Unassembled WGS sequence"/>
</dbReference>
<proteinExistence type="predicted"/>
<dbReference type="CDD" id="cd01166">
    <property type="entry name" value="KdgK"/>
    <property type="match status" value="1"/>
</dbReference>
<dbReference type="OMA" id="ANRELWF"/>
<organism evidence="4 5">
    <name type="scientific">Thalassiosira oceanica</name>
    <name type="common">Marine diatom</name>
    <dbReference type="NCBI Taxonomy" id="159749"/>
    <lineage>
        <taxon>Eukaryota</taxon>
        <taxon>Sar</taxon>
        <taxon>Stramenopiles</taxon>
        <taxon>Ochrophyta</taxon>
        <taxon>Bacillariophyta</taxon>
        <taxon>Coscinodiscophyceae</taxon>
        <taxon>Thalassiosirophycidae</taxon>
        <taxon>Thalassiosirales</taxon>
        <taxon>Thalassiosiraceae</taxon>
        <taxon>Thalassiosira</taxon>
    </lineage>
</organism>
<gene>
    <name evidence="4" type="ORF">THAOC_20555</name>
</gene>
<dbReference type="Pfam" id="PF00294">
    <property type="entry name" value="PfkB"/>
    <property type="match status" value="1"/>
</dbReference>
<evidence type="ECO:0000259" key="3">
    <source>
        <dbReference type="Pfam" id="PF00294"/>
    </source>
</evidence>
<keyword evidence="1" id="KW-0808">Transferase</keyword>
<name>K0SE97_THAOC</name>
<accession>K0SE97</accession>
<comment type="caution">
    <text evidence="4">The sequence shown here is derived from an EMBL/GenBank/DDBJ whole genome shotgun (WGS) entry which is preliminary data.</text>
</comment>
<dbReference type="SUPFAM" id="SSF53613">
    <property type="entry name" value="Ribokinase-like"/>
    <property type="match status" value="1"/>
</dbReference>
<dbReference type="InterPro" id="IPR029056">
    <property type="entry name" value="Ribokinase-like"/>
</dbReference>
<dbReference type="GO" id="GO:0005829">
    <property type="term" value="C:cytosol"/>
    <property type="evidence" value="ECO:0007669"/>
    <property type="project" value="TreeGrafter"/>
</dbReference>
<dbReference type="InterPro" id="IPR011611">
    <property type="entry name" value="PfkB_dom"/>
</dbReference>
<dbReference type="GO" id="GO:0016301">
    <property type="term" value="F:kinase activity"/>
    <property type="evidence" value="ECO:0007669"/>
    <property type="project" value="UniProtKB-KW"/>
</dbReference>
<dbReference type="EMBL" id="AGNL01023277">
    <property type="protein sequence ID" value="EJK59251.1"/>
    <property type="molecule type" value="Genomic_DNA"/>
</dbReference>
<feature type="domain" description="Carbohydrate kinase PfkB" evidence="3">
    <location>
        <begin position="14"/>
        <end position="318"/>
    </location>
</feature>
<dbReference type="PANTHER" id="PTHR10584:SF166">
    <property type="entry name" value="RIBOKINASE"/>
    <property type="match status" value="1"/>
</dbReference>
<evidence type="ECO:0000313" key="4">
    <source>
        <dbReference type="EMBL" id="EJK59251.1"/>
    </source>
</evidence>
<protein>
    <recommendedName>
        <fullName evidence="3">Carbohydrate kinase PfkB domain-containing protein</fullName>
    </recommendedName>
</protein>
<evidence type="ECO:0000256" key="2">
    <source>
        <dbReference type="ARBA" id="ARBA00022777"/>
    </source>
</evidence>
<sequence>MNKAVVGEDSHDASFVGLTILDISGRPVSDIPEGGGVAFIDEIRLNPAGTCAGALMNASKLGVKCSTVACLGNDEKADFILDRYRRMGNIDVSLVQRTDRAPTSATILTIRPNGDRPALHQRGASDDLYIEDEDFERICNVKVLHLGGIGLMKAMDESSQSAKLLKHAKSKGVVTTMDLIAPNEDTLELLKPILPHVDYFMPSMEEAEFLSGKRTPQEAAQVFFDLGASNVIFKWGEKGSYFQSSTEPTIDTLPQWCERCGSGYRIHAYQVDVKDTTGCGDSYCGGFIAGLVRGMDVLESCRLGTATSALVATGLGSDAGVVDLESTLHFMETSGGKGA</sequence>
<dbReference type="Gene3D" id="3.40.1190.20">
    <property type="match status" value="1"/>
</dbReference>
<evidence type="ECO:0000313" key="5">
    <source>
        <dbReference type="Proteomes" id="UP000266841"/>
    </source>
</evidence>
<evidence type="ECO:0000256" key="1">
    <source>
        <dbReference type="ARBA" id="ARBA00022679"/>
    </source>
</evidence>
<reference evidence="4 5" key="1">
    <citation type="journal article" date="2012" name="Genome Biol.">
        <title>Genome and low-iron response of an oceanic diatom adapted to chronic iron limitation.</title>
        <authorList>
            <person name="Lommer M."/>
            <person name="Specht M."/>
            <person name="Roy A.S."/>
            <person name="Kraemer L."/>
            <person name="Andreson R."/>
            <person name="Gutowska M.A."/>
            <person name="Wolf J."/>
            <person name="Bergner S.V."/>
            <person name="Schilhabel M.B."/>
            <person name="Klostermeier U.C."/>
            <person name="Beiko R.G."/>
            <person name="Rosenstiel P."/>
            <person name="Hippler M."/>
            <person name="Laroche J."/>
        </authorList>
    </citation>
    <scope>NUCLEOTIDE SEQUENCE [LARGE SCALE GENOMIC DNA]</scope>
    <source>
        <strain evidence="4 5">CCMP1005</strain>
    </source>
</reference>
<dbReference type="eggNOG" id="KOG2855">
    <property type="taxonomic scope" value="Eukaryota"/>
</dbReference>